<proteinExistence type="predicted"/>
<dbReference type="Proteomes" id="UP001367508">
    <property type="component" value="Unassembled WGS sequence"/>
</dbReference>
<feature type="compositionally biased region" description="Polar residues" evidence="1">
    <location>
        <begin position="28"/>
        <end position="39"/>
    </location>
</feature>
<gene>
    <name evidence="2" type="ORF">VNO77_31473</name>
</gene>
<evidence type="ECO:0000313" key="2">
    <source>
        <dbReference type="EMBL" id="KAK7321154.1"/>
    </source>
</evidence>
<evidence type="ECO:0000313" key="3">
    <source>
        <dbReference type="Proteomes" id="UP001367508"/>
    </source>
</evidence>
<organism evidence="2 3">
    <name type="scientific">Canavalia gladiata</name>
    <name type="common">Sword bean</name>
    <name type="synonym">Dolichos gladiatus</name>
    <dbReference type="NCBI Taxonomy" id="3824"/>
    <lineage>
        <taxon>Eukaryota</taxon>
        <taxon>Viridiplantae</taxon>
        <taxon>Streptophyta</taxon>
        <taxon>Embryophyta</taxon>
        <taxon>Tracheophyta</taxon>
        <taxon>Spermatophyta</taxon>
        <taxon>Magnoliopsida</taxon>
        <taxon>eudicotyledons</taxon>
        <taxon>Gunneridae</taxon>
        <taxon>Pentapetalae</taxon>
        <taxon>rosids</taxon>
        <taxon>fabids</taxon>
        <taxon>Fabales</taxon>
        <taxon>Fabaceae</taxon>
        <taxon>Papilionoideae</taxon>
        <taxon>50 kb inversion clade</taxon>
        <taxon>NPAAA clade</taxon>
        <taxon>indigoferoid/millettioid clade</taxon>
        <taxon>Phaseoleae</taxon>
        <taxon>Canavalia</taxon>
    </lineage>
</organism>
<name>A0AAN9Q4L9_CANGL</name>
<protein>
    <submittedName>
        <fullName evidence="2">Uncharacterized protein</fullName>
    </submittedName>
</protein>
<reference evidence="2 3" key="1">
    <citation type="submission" date="2024-01" db="EMBL/GenBank/DDBJ databases">
        <title>The genomes of 5 underutilized Papilionoideae crops provide insights into root nodulation and disease resistanc.</title>
        <authorList>
            <person name="Jiang F."/>
        </authorList>
    </citation>
    <scope>NUCLEOTIDE SEQUENCE [LARGE SCALE GENOMIC DNA]</scope>
    <source>
        <strain evidence="2">LVBAO_FW01</strain>
        <tissue evidence="2">Leaves</tissue>
    </source>
</reference>
<sequence>MLEVVTQNPLQGQEDELNPALGWRERVNPNSSEALATTDQKQRRGNCRHCPSITRGKEWNSWSRRSSRRRERIAGNDRTIVVMLFMLTNRRDGLVARSGFERRKSARVRNGDES</sequence>
<keyword evidence="3" id="KW-1185">Reference proteome</keyword>
<feature type="compositionally biased region" description="Polar residues" evidence="1">
    <location>
        <begin position="1"/>
        <end position="11"/>
    </location>
</feature>
<comment type="caution">
    <text evidence="2">The sequence shown here is derived from an EMBL/GenBank/DDBJ whole genome shotgun (WGS) entry which is preliminary data.</text>
</comment>
<accession>A0AAN9Q4L9</accession>
<feature type="region of interest" description="Disordered" evidence="1">
    <location>
        <begin position="1"/>
        <end position="52"/>
    </location>
</feature>
<dbReference type="EMBL" id="JAYMYQ010000007">
    <property type="protein sequence ID" value="KAK7321154.1"/>
    <property type="molecule type" value="Genomic_DNA"/>
</dbReference>
<dbReference type="AlphaFoldDB" id="A0AAN9Q4L9"/>
<evidence type="ECO:0000256" key="1">
    <source>
        <dbReference type="SAM" id="MobiDB-lite"/>
    </source>
</evidence>